<keyword evidence="1" id="KW-0812">Transmembrane</keyword>
<proteinExistence type="predicted"/>
<organism evidence="2 3">
    <name type="scientific">Roseibium aggregatum</name>
    <dbReference type="NCBI Taxonomy" id="187304"/>
    <lineage>
        <taxon>Bacteria</taxon>
        <taxon>Pseudomonadati</taxon>
        <taxon>Pseudomonadota</taxon>
        <taxon>Alphaproteobacteria</taxon>
        <taxon>Hyphomicrobiales</taxon>
        <taxon>Stappiaceae</taxon>
        <taxon>Roseibium</taxon>
    </lineage>
</organism>
<feature type="transmembrane region" description="Helical" evidence="1">
    <location>
        <begin position="91"/>
        <end position="113"/>
    </location>
</feature>
<evidence type="ECO:0000256" key="1">
    <source>
        <dbReference type="SAM" id="Phobius"/>
    </source>
</evidence>
<feature type="transmembrane region" description="Helical" evidence="1">
    <location>
        <begin position="120"/>
        <end position="146"/>
    </location>
</feature>
<keyword evidence="1" id="KW-1133">Transmembrane helix</keyword>
<reference evidence="3" key="1">
    <citation type="submission" date="2015-07" db="EMBL/GenBank/DDBJ databases">
        <authorList>
            <person name="Rodrigo-Torres Lidia"/>
            <person name="Arahal R.David."/>
        </authorList>
    </citation>
    <scope>NUCLEOTIDE SEQUENCE [LARGE SCALE GENOMIC DNA]</scope>
    <source>
        <strain evidence="3">CECT 4801</strain>
    </source>
</reference>
<dbReference type="STRING" id="187304.B0E33_24920"/>
<evidence type="ECO:0000313" key="2">
    <source>
        <dbReference type="EMBL" id="CTQ42613.1"/>
    </source>
</evidence>
<keyword evidence="1" id="KW-0472">Membrane</keyword>
<sequence>MSDTARPDWRWVIRGMILTLVICLLLIQLFPEIYAVKDFWLVTVPSGALWGSFLSRLLSEPGLWKLLVTSAEGAAMIVVLFLVVFRPLIAWKAYLVCVALTAVSAILFFTYVLPAMPNSTLLMVLAGSLYSSFRYGVTLALLYALALTSDTAPTNRQLPAHA</sequence>
<dbReference type="AlphaFoldDB" id="A0A0M6XYR3"/>
<keyword evidence="3" id="KW-1185">Reference proteome</keyword>
<accession>A0A0M6XYR3</accession>
<name>A0A0M6XYR3_9HYPH</name>
<protein>
    <submittedName>
        <fullName evidence="2">Uncharacterized protein</fullName>
    </submittedName>
</protein>
<feature type="transmembrane region" description="Helical" evidence="1">
    <location>
        <begin position="66"/>
        <end position="85"/>
    </location>
</feature>
<gene>
    <name evidence="2" type="ORF">LAL4801_01044</name>
</gene>
<dbReference type="Proteomes" id="UP000048926">
    <property type="component" value="Unassembled WGS sequence"/>
</dbReference>
<evidence type="ECO:0000313" key="3">
    <source>
        <dbReference type="Proteomes" id="UP000048926"/>
    </source>
</evidence>
<dbReference type="RefSeq" id="WP_055654671.1">
    <property type="nucleotide sequence ID" value="NZ_CXST01000001.1"/>
</dbReference>
<feature type="transmembrane region" description="Helical" evidence="1">
    <location>
        <begin position="12"/>
        <end position="33"/>
    </location>
</feature>
<dbReference type="EMBL" id="CXST01000001">
    <property type="protein sequence ID" value="CTQ42613.1"/>
    <property type="molecule type" value="Genomic_DNA"/>
</dbReference>